<dbReference type="PANTHER" id="PTHR30385">
    <property type="entry name" value="SIGMA FACTOR F FLAGELLAR"/>
    <property type="match status" value="1"/>
</dbReference>
<evidence type="ECO:0000259" key="5">
    <source>
        <dbReference type="PROSITE" id="PS00715"/>
    </source>
</evidence>
<dbReference type="InterPro" id="IPR007624">
    <property type="entry name" value="RNA_pol_sigma70_r3"/>
</dbReference>
<keyword evidence="7" id="KW-1185">Reference proteome</keyword>
<dbReference type="InterPro" id="IPR036388">
    <property type="entry name" value="WH-like_DNA-bd_sf"/>
</dbReference>
<feature type="domain" description="RNA polymerase sigma-70" evidence="5">
    <location>
        <begin position="37"/>
        <end position="50"/>
    </location>
</feature>
<keyword evidence="3" id="KW-0238">DNA-binding</keyword>
<dbReference type="PANTHER" id="PTHR30385:SF4">
    <property type="entry name" value="RNA POLYMERASE SIGMA-E FACTOR"/>
    <property type="match status" value="1"/>
</dbReference>
<evidence type="ECO:0000256" key="4">
    <source>
        <dbReference type="ARBA" id="ARBA00023163"/>
    </source>
</evidence>
<accession>A0A926IBI3</accession>
<proteinExistence type="predicted"/>
<keyword evidence="2" id="KW-0731">Sigma factor</keyword>
<reference evidence="6" key="1">
    <citation type="submission" date="2020-08" db="EMBL/GenBank/DDBJ databases">
        <title>Genome public.</title>
        <authorList>
            <person name="Liu C."/>
            <person name="Sun Q."/>
        </authorList>
    </citation>
    <scope>NUCLEOTIDE SEQUENCE</scope>
    <source>
        <strain evidence="6">NSJ-54</strain>
    </source>
</reference>
<dbReference type="InterPro" id="IPR014284">
    <property type="entry name" value="RNA_pol_sigma-70_dom"/>
</dbReference>
<dbReference type="InterPro" id="IPR007630">
    <property type="entry name" value="RNA_pol_sigma70_r4"/>
</dbReference>
<evidence type="ECO:0000256" key="2">
    <source>
        <dbReference type="ARBA" id="ARBA00023082"/>
    </source>
</evidence>
<dbReference type="InterPro" id="IPR013324">
    <property type="entry name" value="RNA_pol_sigma_r3/r4-like"/>
</dbReference>
<dbReference type="InterPro" id="IPR013325">
    <property type="entry name" value="RNA_pol_sigma_r2"/>
</dbReference>
<dbReference type="Pfam" id="PF04545">
    <property type="entry name" value="Sigma70_r4"/>
    <property type="match status" value="1"/>
</dbReference>
<dbReference type="EMBL" id="JACRTC010000002">
    <property type="protein sequence ID" value="MBC8570212.1"/>
    <property type="molecule type" value="Genomic_DNA"/>
</dbReference>
<sequence>MNLKTQETSREQVIENNLGLVHSCAHRFKGRGIEYDDLFQAGCMGLIKAADAFDTERGVKFSTYAVPVILGEMKRLFRDGGSVKVGRTLKELSLKCVRTREQMAIRLGREPTVNELAENLQVDVSAVVEAVGAAQPPISLTENDDEGGGQFDIPVSSHEENVADLLSLREVITTLDERDRRLIVMRYFGGKTQTEVAKVLGMTQVQVSRREKKILGCLREQLTG</sequence>
<protein>
    <submittedName>
        <fullName evidence="6">Sigma-70 family RNA polymerase sigma factor</fullName>
    </submittedName>
</protein>
<dbReference type="GO" id="GO:0003677">
    <property type="term" value="F:DNA binding"/>
    <property type="evidence" value="ECO:0007669"/>
    <property type="project" value="UniProtKB-KW"/>
</dbReference>
<name>A0A926IBI3_9FIRM</name>
<comment type="caution">
    <text evidence="6">The sequence shown here is derived from an EMBL/GenBank/DDBJ whole genome shotgun (WGS) entry which is preliminary data.</text>
</comment>
<dbReference type="Gene3D" id="1.10.10.10">
    <property type="entry name" value="Winged helix-like DNA-binding domain superfamily/Winged helix DNA-binding domain"/>
    <property type="match status" value="2"/>
</dbReference>
<dbReference type="PRINTS" id="PR00046">
    <property type="entry name" value="SIGMA70FCT"/>
</dbReference>
<dbReference type="Pfam" id="PF04539">
    <property type="entry name" value="Sigma70_r3"/>
    <property type="match status" value="1"/>
</dbReference>
<gene>
    <name evidence="6" type="ORF">H8709_05155</name>
</gene>
<evidence type="ECO:0000256" key="3">
    <source>
        <dbReference type="ARBA" id="ARBA00023125"/>
    </source>
</evidence>
<dbReference type="Pfam" id="PF04542">
    <property type="entry name" value="Sigma70_r2"/>
    <property type="match status" value="1"/>
</dbReference>
<dbReference type="PROSITE" id="PS00715">
    <property type="entry name" value="SIGMA70_1"/>
    <property type="match status" value="1"/>
</dbReference>
<evidence type="ECO:0000313" key="7">
    <source>
        <dbReference type="Proteomes" id="UP000660861"/>
    </source>
</evidence>
<dbReference type="AlphaFoldDB" id="A0A926IBI3"/>
<dbReference type="GO" id="GO:0006352">
    <property type="term" value="P:DNA-templated transcription initiation"/>
    <property type="evidence" value="ECO:0007669"/>
    <property type="project" value="InterPro"/>
</dbReference>
<dbReference type="Proteomes" id="UP000660861">
    <property type="component" value="Unassembled WGS sequence"/>
</dbReference>
<evidence type="ECO:0000256" key="1">
    <source>
        <dbReference type="ARBA" id="ARBA00023015"/>
    </source>
</evidence>
<dbReference type="SUPFAM" id="SSF88946">
    <property type="entry name" value="Sigma2 domain of RNA polymerase sigma factors"/>
    <property type="match status" value="1"/>
</dbReference>
<dbReference type="GO" id="GO:0016987">
    <property type="term" value="F:sigma factor activity"/>
    <property type="evidence" value="ECO:0007669"/>
    <property type="project" value="UniProtKB-KW"/>
</dbReference>
<keyword evidence="1" id="KW-0805">Transcription regulation</keyword>
<dbReference type="SUPFAM" id="SSF88659">
    <property type="entry name" value="Sigma3 and sigma4 domains of RNA polymerase sigma factors"/>
    <property type="match status" value="2"/>
</dbReference>
<dbReference type="Gene3D" id="1.20.120.1810">
    <property type="match status" value="1"/>
</dbReference>
<dbReference type="CDD" id="cd06171">
    <property type="entry name" value="Sigma70_r4"/>
    <property type="match status" value="1"/>
</dbReference>
<dbReference type="InterPro" id="IPR007627">
    <property type="entry name" value="RNA_pol_sigma70_r2"/>
</dbReference>
<dbReference type="NCBIfam" id="TIGR02937">
    <property type="entry name" value="sigma70-ECF"/>
    <property type="match status" value="1"/>
</dbReference>
<dbReference type="InterPro" id="IPR000943">
    <property type="entry name" value="RNA_pol_sigma70"/>
</dbReference>
<keyword evidence="4" id="KW-0804">Transcription</keyword>
<evidence type="ECO:0000313" key="6">
    <source>
        <dbReference type="EMBL" id="MBC8570212.1"/>
    </source>
</evidence>
<organism evidence="6 7">
    <name type="scientific">Zongyangia hominis</name>
    <dbReference type="NCBI Taxonomy" id="2763677"/>
    <lineage>
        <taxon>Bacteria</taxon>
        <taxon>Bacillati</taxon>
        <taxon>Bacillota</taxon>
        <taxon>Clostridia</taxon>
        <taxon>Eubacteriales</taxon>
        <taxon>Oscillospiraceae</taxon>
        <taxon>Zongyangia</taxon>
    </lineage>
</organism>